<evidence type="ECO:0000256" key="3">
    <source>
        <dbReference type="ARBA" id="ARBA00004642"/>
    </source>
</evidence>
<evidence type="ECO:0000256" key="4">
    <source>
        <dbReference type="ARBA" id="ARBA00005349"/>
    </source>
</evidence>
<dbReference type="GO" id="GO:0071949">
    <property type="term" value="F:FAD binding"/>
    <property type="evidence" value="ECO:0007669"/>
    <property type="project" value="InterPro"/>
</dbReference>
<feature type="region of interest" description="Disordered" evidence="15">
    <location>
        <begin position="1453"/>
        <end position="1472"/>
    </location>
</feature>
<evidence type="ECO:0000256" key="5">
    <source>
        <dbReference type="ARBA" id="ARBA00022553"/>
    </source>
</evidence>
<evidence type="ECO:0000313" key="19">
    <source>
        <dbReference type="Proteomes" id="UP000759131"/>
    </source>
</evidence>
<dbReference type="OrthoDB" id="5990676at2759"/>
<evidence type="ECO:0000256" key="6">
    <source>
        <dbReference type="ARBA" id="ARBA00023018"/>
    </source>
</evidence>
<feature type="transmembrane region" description="Helical" evidence="16">
    <location>
        <begin position="1487"/>
        <end position="1512"/>
    </location>
</feature>
<dbReference type="InterPro" id="IPR010971">
    <property type="entry name" value="UbiH/COQ6"/>
</dbReference>
<dbReference type="PROSITE" id="PS01304">
    <property type="entry name" value="UBIH"/>
    <property type="match status" value="1"/>
</dbReference>
<evidence type="ECO:0000256" key="10">
    <source>
        <dbReference type="ARBA" id="ARBA00024991"/>
    </source>
</evidence>
<dbReference type="PANTHER" id="PTHR21559">
    <property type="entry name" value="DYSTROGLYCAN-RELATED"/>
    <property type="match status" value="1"/>
</dbReference>
<dbReference type="GO" id="GO:0021675">
    <property type="term" value="P:nerve development"/>
    <property type="evidence" value="ECO:0007669"/>
    <property type="project" value="TreeGrafter"/>
</dbReference>
<proteinExistence type="inferred from homology"/>
<keyword evidence="16" id="KW-1133">Transmembrane helix</keyword>
<keyword evidence="7" id="KW-0539">Nucleus</keyword>
<dbReference type="Gene3D" id="3.50.50.60">
    <property type="entry name" value="FAD/NAD(P)-binding domain"/>
    <property type="match status" value="2"/>
</dbReference>
<comment type="similarity">
    <text evidence="4">Belongs to the UbiH/COQ6 family.</text>
</comment>
<evidence type="ECO:0000256" key="14">
    <source>
        <dbReference type="ARBA" id="ARBA00034100"/>
    </source>
</evidence>
<accession>A0A7R9KMV8</accession>
<dbReference type="InterPro" id="IPR002938">
    <property type="entry name" value="FAD-bd"/>
</dbReference>
<evidence type="ECO:0000256" key="2">
    <source>
        <dbReference type="ARBA" id="ARBA00004239"/>
    </source>
</evidence>
<evidence type="ECO:0000256" key="9">
    <source>
        <dbReference type="ARBA" id="ARBA00023567"/>
    </source>
</evidence>
<dbReference type="PROSITE" id="PS51699">
    <property type="entry name" value="SEA_DG"/>
    <property type="match status" value="1"/>
</dbReference>
<dbReference type="PANTHER" id="PTHR21559:SF21">
    <property type="entry name" value="DYSTROGLYCAN 1"/>
    <property type="match status" value="1"/>
</dbReference>
<evidence type="ECO:0000256" key="8">
    <source>
        <dbReference type="ARBA" id="ARBA00023257"/>
    </source>
</evidence>
<gene>
    <name evidence="18" type="ORF">OSB1V03_LOCUS6181</name>
</gene>
<feature type="domain" description="Peptidase S72" evidence="17">
    <location>
        <begin position="1011"/>
        <end position="1139"/>
    </location>
</feature>
<dbReference type="Pfam" id="PF01494">
    <property type="entry name" value="FAD_binding_3"/>
    <property type="match status" value="2"/>
</dbReference>
<feature type="compositionally biased region" description="Low complexity" evidence="15">
    <location>
        <begin position="1555"/>
        <end position="1566"/>
    </location>
</feature>
<feature type="region of interest" description="Disordered" evidence="15">
    <location>
        <begin position="1333"/>
        <end position="1369"/>
    </location>
</feature>
<keyword evidence="19" id="KW-1185">Reference proteome</keyword>
<dbReference type="PRINTS" id="PR00420">
    <property type="entry name" value="RNGMNOXGNASE"/>
</dbReference>
<evidence type="ECO:0000256" key="15">
    <source>
        <dbReference type="SAM" id="MobiDB-lite"/>
    </source>
</evidence>
<dbReference type="GO" id="GO:0006744">
    <property type="term" value="P:ubiquinone biosynthetic process"/>
    <property type="evidence" value="ECO:0007669"/>
    <property type="project" value="InterPro"/>
</dbReference>
<dbReference type="GO" id="GO:0045211">
    <property type="term" value="C:postsynaptic membrane"/>
    <property type="evidence" value="ECO:0007669"/>
    <property type="project" value="UniProtKB-SubCell"/>
</dbReference>
<keyword evidence="16" id="KW-0472">Membrane</keyword>
<dbReference type="GO" id="GO:0002009">
    <property type="term" value="P:morphogenesis of an epithelium"/>
    <property type="evidence" value="ECO:0007669"/>
    <property type="project" value="TreeGrafter"/>
</dbReference>
<evidence type="ECO:0000256" key="7">
    <source>
        <dbReference type="ARBA" id="ARBA00023242"/>
    </source>
</evidence>
<dbReference type="Proteomes" id="UP000759131">
    <property type="component" value="Unassembled WGS sequence"/>
</dbReference>
<feature type="region of interest" description="Disordered" evidence="15">
    <location>
        <begin position="1555"/>
        <end position="1623"/>
    </location>
</feature>
<comment type="function">
    <text evidence="10">Transmembrane protein that plays important roles in connecting the extracellular matrix to the cytoskeleton. Acts as a cell adhesion receptor in both muscle and non-muscle tissues. Receptor for both DMD and UTRN and, through these interactions, scaffolds axin to the cytoskeleton. Also functions in cell adhesion-mediated signaling and implicated in cell polarity.</text>
</comment>
<keyword evidence="8" id="KW-0628">Postsynaptic cell membrane</keyword>
<dbReference type="Pfam" id="PF05454">
    <property type="entry name" value="DAG1"/>
    <property type="match status" value="2"/>
</dbReference>
<dbReference type="GO" id="GO:0005509">
    <property type="term" value="F:calcium ion binding"/>
    <property type="evidence" value="ECO:0007669"/>
    <property type="project" value="InterPro"/>
</dbReference>
<dbReference type="GO" id="GO:0042383">
    <property type="term" value="C:sarcolemma"/>
    <property type="evidence" value="ECO:0007669"/>
    <property type="project" value="UniProtKB-SubCell"/>
</dbReference>
<comment type="function">
    <text evidence="9">The dystroglycan complex is involved in a number of processes including laminin and basement membrane assembly, sarcolemmal stability, cell survival, peripheral nerve myelination, nodal structure, cell migration, and epithelial polarization.</text>
</comment>
<dbReference type="EMBL" id="CAJPIZ010003293">
    <property type="protein sequence ID" value="CAG2106178.1"/>
    <property type="molecule type" value="Genomic_DNA"/>
</dbReference>
<evidence type="ECO:0000259" key="17">
    <source>
        <dbReference type="PROSITE" id="PS51699"/>
    </source>
</evidence>
<dbReference type="GO" id="GO:0005654">
    <property type="term" value="C:nucleoplasm"/>
    <property type="evidence" value="ECO:0007669"/>
    <property type="project" value="UniProtKB-SubCell"/>
</dbReference>
<dbReference type="InterPro" id="IPR013783">
    <property type="entry name" value="Ig-like_fold"/>
</dbReference>
<keyword evidence="6" id="KW-0770">Synapse</keyword>
<dbReference type="GO" id="GO:0005576">
    <property type="term" value="C:extracellular region"/>
    <property type="evidence" value="ECO:0007669"/>
    <property type="project" value="UniProtKB-SubCell"/>
</dbReference>
<dbReference type="Gene3D" id="2.60.40.10">
    <property type="entry name" value="Immunoglobulins"/>
    <property type="match status" value="2"/>
</dbReference>
<dbReference type="GO" id="GO:0016011">
    <property type="term" value="C:dystroglycan complex"/>
    <property type="evidence" value="ECO:0007669"/>
    <property type="project" value="TreeGrafter"/>
</dbReference>
<dbReference type="GO" id="GO:0007411">
    <property type="term" value="P:axon guidance"/>
    <property type="evidence" value="ECO:0007669"/>
    <property type="project" value="TreeGrafter"/>
</dbReference>
<evidence type="ECO:0000256" key="12">
    <source>
        <dbReference type="ARBA" id="ARBA00030092"/>
    </source>
</evidence>
<organism evidence="18">
    <name type="scientific">Medioppia subpectinata</name>
    <dbReference type="NCBI Taxonomy" id="1979941"/>
    <lineage>
        <taxon>Eukaryota</taxon>
        <taxon>Metazoa</taxon>
        <taxon>Ecdysozoa</taxon>
        <taxon>Arthropoda</taxon>
        <taxon>Chelicerata</taxon>
        <taxon>Arachnida</taxon>
        <taxon>Acari</taxon>
        <taxon>Acariformes</taxon>
        <taxon>Sarcoptiformes</taxon>
        <taxon>Oribatida</taxon>
        <taxon>Brachypylina</taxon>
        <taxon>Oppioidea</taxon>
        <taxon>Oppiidae</taxon>
        <taxon>Medioppia</taxon>
    </lineage>
</organism>
<dbReference type="GO" id="GO:0016705">
    <property type="term" value="F:oxidoreductase activity, acting on paired donors, with incorporation or reduction of molecular oxygen"/>
    <property type="evidence" value="ECO:0007669"/>
    <property type="project" value="InterPro"/>
</dbReference>
<name>A0A7R9KMV8_9ACAR</name>
<evidence type="ECO:0000256" key="11">
    <source>
        <dbReference type="ARBA" id="ARBA00026224"/>
    </source>
</evidence>
<sequence length="1623" mass="183893">MSKLIANRLAFCRLLNPFVYEKTIDVKCLSTDLGRDGPQDSRSGEDVVDYDIVINGGGIVGFSTLLSLNWSPFLRDRNICLIERQLETNVKSLDRSDNQFSNRVSAITKSSQRFFERIGVWDQFKEFAKPVKEFYVWSHKYNNAINFTHDINDGNEDNGLVCYVIENNRILSSLQSKLNEMHSNVFYETDVTDITSGDNCLKIDTKSLKNDNKKSLRTKLLIGCDGFQSIVRQKSNLTNFEHDLEELAIVATLHVSPGDGNVSNDIAFQRFVPLDNSVIGLLPLNQEFSSLVWSVPKELAKPMMEMSEQHFVDHLNDSLFIEGIQSSSLSSTLDDMISRFAPKQVFNQQIPRYSVPHMISVLPNSRAVFPLKFGTTLPYLVGSPHGSSNNNRIVIIGDAAHRVHPLAGQGLNLGVGDADVLSQCLHSHLYAGERLFGENISDFKELENCKLFHHRIQLTSSHDVKSIHVGEAGDGLTLPDWLYFKRDTNELIGLPFEKGLFFIEVRLKYCKLFHHRIQLTSSHDVKSIHVGEAGDGLTLPNWLYFKRDTNELIGLPFEKGLFFIEVRLKYYGKQQLNDIFAIEVTDGSSQAANHLSQYRCVLRIKQTFDNISDVWHLISSLIPNTLISNQKSQAFSDWLQRFSISRNTNKQYLITYDIENCDTNTGSKFSDDHYISDDIGLKLKTLGFESDMVQITRKQLDDNQLFNDMMHTSNDRIGGDTEKRNSHYRRNVANGIHPTPILAPDWMTLTTSTIIPSIDSKEPTQHDPLSRVLIPSMISPTVTASSPTVSLPAGDPIENSILNGHDRRHHHLKPNKFQTPFIYTTPVLAPERPTLVDGHEDLFTPIPVTQTPSHHSPHLSSETIMIAPSPSVAFDITPSLIDVTTERPTTSAAEIPSSPSSVPNKTPYINKRIRKLELISGKYWKYTIPSETFVDFEDGDTRKLKLTFLMSTSGSTQEQPSSDFWIQFDHENQYLFALPTDEDIGKHIFNLVAVDSSGAHVTEALEVHVRQHKNTRAFTHVFALSNVVWDPYQFSCLIDATASLLKRVTTRLFGDSNIQTIAVQKITKNDRENSWTISWTNDTLPTHPCPREAIQSLYSSLRDTHKVIDDSSAEPSRLLRQTLSPEFQVQKVHLNFIAKSACGSYEIPDIDDKKPKEQPIIRNRIGKLGPFRLGEAFRYKVPEDTVYSPARQVGTRDLTLTCEAIEPHEMPSFMYFDSDDQELFGLALTSNWVNSYELKLLAEDTIIDGSVSDIFSVEISDEIRDQTKQPLFEVIINVLTPQVREDLTVKEQVDIVQRISSGMFSDGDSSAVHIISIKKYQYDGLAPAFPEDNNYLDSEPIDDNSDNKGHRIHRHDGNHDSVPKTRHSKRESNPLYYYEYKWTNRTIVGHDNCPQHLIKDNILNRIFKRSYDSLKSLKDVFEPNYEFINVEFEPLGACKTKLSPKVMGARPIPVTIPPSTQWTPTKPTPREEEDVENAIDIDESNEFLLTTIIPPVAILIALIFAAIVGCCFHRANRRRKSVEISSRLPTDSGLNEREAFLQKGRIPIIFEFEQQQHQQQNQFPPNASQQQYTPVIMPPPQAQHIPPQQMTPLRQLSSSAGSKLPYQAGSGPQARRQPPPYYK</sequence>
<dbReference type="InterPro" id="IPR036188">
    <property type="entry name" value="FAD/NAD-bd_sf"/>
</dbReference>
<feature type="compositionally biased region" description="Polar residues" evidence="15">
    <location>
        <begin position="1590"/>
        <end position="1601"/>
    </location>
</feature>
<dbReference type="InterPro" id="IPR018168">
    <property type="entry name" value="Ubi_Hdrlase_CS"/>
</dbReference>
<dbReference type="InterPro" id="IPR006644">
    <property type="entry name" value="Cadg"/>
</dbReference>
<dbReference type="SMART" id="SM00736">
    <property type="entry name" value="CADG"/>
    <property type="match status" value="2"/>
</dbReference>
<evidence type="ECO:0000256" key="13">
    <source>
        <dbReference type="ARBA" id="ARBA00031034"/>
    </source>
</evidence>
<dbReference type="EMBL" id="OC857868">
    <property type="protein sequence ID" value="CAD7625748.1"/>
    <property type="molecule type" value="Genomic_DNA"/>
</dbReference>
<comment type="subcellular location">
    <subcellularLocation>
        <location evidence="1">Cell membrane</location>
        <location evidence="1">Sarcolemma</location>
    </subcellularLocation>
    <subcellularLocation>
        <location evidence="3">Nucleus</location>
        <location evidence="3">Nucleoplasm</location>
    </subcellularLocation>
    <subcellularLocation>
        <location evidence="14">Postsynaptic cell membrane</location>
    </subcellularLocation>
    <subcellularLocation>
        <location evidence="2">Secreted</location>
        <location evidence="2">Extracellular space</location>
    </subcellularLocation>
</comment>
<dbReference type="InterPro" id="IPR030398">
    <property type="entry name" value="SEA_DG_dom"/>
</dbReference>
<dbReference type="InterPro" id="IPR015919">
    <property type="entry name" value="Cadherin-like_sf"/>
</dbReference>
<reference evidence="18" key="1">
    <citation type="submission" date="2020-11" db="EMBL/GenBank/DDBJ databases">
        <authorList>
            <person name="Tran Van P."/>
        </authorList>
    </citation>
    <scope>NUCLEOTIDE SEQUENCE</scope>
</reference>
<dbReference type="SUPFAM" id="SSF51905">
    <property type="entry name" value="FAD/NAD(P)-binding domain"/>
    <property type="match status" value="1"/>
</dbReference>
<evidence type="ECO:0000256" key="16">
    <source>
        <dbReference type="SAM" id="Phobius"/>
    </source>
</evidence>
<evidence type="ECO:0000256" key="1">
    <source>
        <dbReference type="ARBA" id="ARBA00004135"/>
    </source>
</evidence>
<dbReference type="NCBIfam" id="TIGR01988">
    <property type="entry name" value="Ubi-OHases"/>
    <property type="match status" value="1"/>
</dbReference>
<dbReference type="InterPro" id="IPR008465">
    <property type="entry name" value="DAG1_C"/>
</dbReference>
<protein>
    <recommendedName>
        <fullName evidence="11">Dystroglycan 1</fullName>
    </recommendedName>
    <alternativeName>
        <fullName evidence="13">Dystroglycan</fullName>
    </alternativeName>
    <alternativeName>
        <fullName evidence="12">Dystrophin-associated glycoprotein 1</fullName>
    </alternativeName>
</protein>
<keyword evidence="5" id="KW-0597">Phosphoprotein</keyword>
<evidence type="ECO:0000313" key="18">
    <source>
        <dbReference type="EMBL" id="CAD7625748.1"/>
    </source>
</evidence>
<dbReference type="GO" id="GO:0043236">
    <property type="term" value="F:laminin binding"/>
    <property type="evidence" value="ECO:0007669"/>
    <property type="project" value="TreeGrafter"/>
</dbReference>
<feature type="compositionally biased region" description="Basic and acidic residues" evidence="15">
    <location>
        <begin position="1345"/>
        <end position="1363"/>
    </location>
</feature>
<dbReference type="SUPFAM" id="SSF49313">
    <property type="entry name" value="Cadherin-like"/>
    <property type="match status" value="2"/>
</dbReference>
<keyword evidence="16" id="KW-0812">Transmembrane</keyword>